<dbReference type="eggNOG" id="ENOG502SNDD">
    <property type="taxonomic scope" value="Eukaryota"/>
</dbReference>
<protein>
    <recommendedName>
        <fullName evidence="2">SAC3/GANP/THP3 conserved domain-containing protein</fullName>
    </recommendedName>
</protein>
<dbReference type="Proteomes" id="UP000001460">
    <property type="component" value="Unassembled WGS sequence"/>
</dbReference>
<sequence>MTEPLGGKNRPGRDIIYPVPNQYLPPTNLVDYPSHPLLNSNLFENPLCGDARQLFTIQDPAQLQDSMTSTALVGKLMSMCSQEEVIDKQKTSTANDLERLPGVFIEGDIEARIVNPNLAVKSFQRSDASRVFHASLVRPVLWCRRVVRSLITYFIDADHLKLPYLYPRVNSITNSSPLGYQYIDIYNFLRDRLRAVWQDLTVQHANKHRGFLESFEVSFRFLVLSEELLCNIKEFNSVQNGSLMSTCLDKLMSGYNDVHYFYSRTTNNSINDKLLHIIAYVSPFEAEFWCYRILTSMSLNSRGTCDTRIIDIIARINPMIKDHILIKLSLEIHQAFRLGNAVRYFKYLENCLTLFKWIIQDKLQSEGEMNIFYNYKHCLILIVILLKKYSNVVRVRYLNALLSSHLLRRQGMPVHIFFKQFGFYLEDIQAFKVFCQKFNISLIQRIIKVVVPIQSIQSIDEVTDNSSLIVSFASTTIPNIESLDRLRLTQFPSPIIEKLLDTSIISRRDILDPIFDHSKETQLYDIYTCTLARKLPVINFKREASDISMTHKSEIIKSSAQLDNSINNNTAFLNKPENLSKNLLNSLNSQQMEMSNEPNTKNQFLNNLNIMQNPSYSSRLNLSDNKDSSMTQNPISNKLDETNMQDTHTGMDFLAEESKSIQINQVHSHSKETYNPSEVKNPRKRSLSSFDESNEQFDNYDSGFNILHKKKLMGDEYLVSFSNESFLLEEKDNTEEIISSTYLKGNIDSLNKQTLSSIGFQSINTNILKDKPEQTENKSKSSVTSTSNFYFEDGVIGISKWKKLRNNPIQSNESSKATIHTEDMSNSSIRDTMINSILLEGDLSLPILPHLPISPCRIDTILSASIIHFMDTLRDLSLDIKSILFSYCLIFSDIEKNQNISRSHKICHYNFYTTVQMMISGVTFCDISNDLDLEIEVPWVSEATESIKDQYINNIEIVDILNIQYNKYNIRDITDINEKILCYPYVTPSYPNFCILPIVPDVIIEDKVSIFDENNIYNFIERNPINISLSFLWKFKPKGTLRNHCISRSELKDCNFNKDEILTTSQNIIWILPFPLGIMKETDSDIIGEYLMNSLASFVVNPYKESMSLKAEFTNLKNTCNIVKRAEYNGPVWRHVKITLAFAAYIPKTKTANIEHNYIYIKDLEDALLNNIYSLCHDKDDFVISSYCFKSKGPLKFMSFLPGSLCKFDTKCIGFASLDFFNIPYTLFYPGIKDLFSDIDYFKVERYIDKLVMYKTDIISINVSSSSFIRTIWLQAYLNNIRNDSSNSQFPNRLIGSIMDGFYKCFCLFMDDKINWLLIWKYSASEWESIIIWIHELAIYFYNKSEDFEHNQLNKFEYTTANSSAKLAKNLLEQFDIWIEKSCEDWHNDTCLPSYICFPENVWNILSEGVSPISNLHSMMPIVNLIASTYTNIQVHNSKVASTQQESYNFQSSIADELLNFKRLKQKVSEKLLNILSRQKS</sequence>
<dbReference type="GeneID" id="6995457"/>
<feature type="compositionally biased region" description="Polar residues" evidence="1">
    <location>
        <begin position="665"/>
        <end position="678"/>
    </location>
</feature>
<evidence type="ECO:0000259" key="2">
    <source>
        <dbReference type="Pfam" id="PF03399"/>
    </source>
</evidence>
<feature type="domain" description="SAC3/GANP/THP3 conserved" evidence="2">
    <location>
        <begin position="79"/>
        <end position="441"/>
    </location>
</feature>
<dbReference type="InterPro" id="IPR005062">
    <property type="entry name" value="SAC3/GANP/THP3_conserved"/>
</dbReference>
<dbReference type="PANTHER" id="PTHR12436">
    <property type="entry name" value="80 KDA MCM3-ASSOCIATED PROTEIN"/>
    <property type="match status" value="1"/>
</dbReference>
<dbReference type="GO" id="GO:0006406">
    <property type="term" value="P:mRNA export from nucleus"/>
    <property type="evidence" value="ECO:0007669"/>
    <property type="project" value="TreeGrafter"/>
</dbReference>
<keyword evidence="4" id="KW-1185">Reference proteome</keyword>
<dbReference type="STRING" id="441375.B6ACN8"/>
<gene>
    <name evidence="3" type="ORF">CMU_016410</name>
</gene>
<feature type="region of interest" description="Disordered" evidence="1">
    <location>
        <begin position="615"/>
        <end position="644"/>
    </location>
</feature>
<dbReference type="OrthoDB" id="264795at2759"/>
<reference evidence="3" key="1">
    <citation type="submission" date="2008-06" db="EMBL/GenBank/DDBJ databases">
        <authorList>
            <person name="Lorenzi H."/>
            <person name="Inman J."/>
            <person name="Miller J."/>
            <person name="Schobel S."/>
            <person name="Amedeo P."/>
            <person name="Caler E.V."/>
            <person name="da Silva J."/>
        </authorList>
    </citation>
    <scope>NUCLEOTIDE SEQUENCE [LARGE SCALE GENOMIC DNA]</scope>
    <source>
        <strain evidence="3">RN66</strain>
    </source>
</reference>
<dbReference type="GO" id="GO:0005737">
    <property type="term" value="C:cytoplasm"/>
    <property type="evidence" value="ECO:0007669"/>
    <property type="project" value="TreeGrafter"/>
</dbReference>
<feature type="region of interest" description="Disordered" evidence="1">
    <location>
        <begin position="665"/>
        <end position="694"/>
    </location>
</feature>
<evidence type="ECO:0000256" key="1">
    <source>
        <dbReference type="SAM" id="MobiDB-lite"/>
    </source>
</evidence>
<dbReference type="Gene3D" id="1.25.40.990">
    <property type="match status" value="1"/>
</dbReference>
<dbReference type="VEuPathDB" id="CryptoDB:CMU_016410"/>
<dbReference type="InterPro" id="IPR045107">
    <property type="entry name" value="SAC3/GANP/THP3"/>
</dbReference>
<organism evidence="3 4">
    <name type="scientific">Cryptosporidium muris (strain RN66)</name>
    <dbReference type="NCBI Taxonomy" id="441375"/>
    <lineage>
        <taxon>Eukaryota</taxon>
        <taxon>Sar</taxon>
        <taxon>Alveolata</taxon>
        <taxon>Apicomplexa</taxon>
        <taxon>Conoidasida</taxon>
        <taxon>Coccidia</taxon>
        <taxon>Eucoccidiorida</taxon>
        <taxon>Eimeriorina</taxon>
        <taxon>Cryptosporidiidae</taxon>
        <taxon>Cryptosporidium</taxon>
    </lineage>
</organism>
<name>B6ACN8_CRYMR</name>
<dbReference type="GO" id="GO:0070390">
    <property type="term" value="C:transcription export complex 2"/>
    <property type="evidence" value="ECO:0007669"/>
    <property type="project" value="TreeGrafter"/>
</dbReference>
<dbReference type="RefSeq" id="XP_002140241.1">
    <property type="nucleotide sequence ID" value="XM_002140205.1"/>
</dbReference>
<accession>B6ACN8</accession>
<evidence type="ECO:0000313" key="3">
    <source>
        <dbReference type="EMBL" id="EEA05892.1"/>
    </source>
</evidence>
<dbReference type="PANTHER" id="PTHR12436:SF3">
    <property type="entry name" value="GERMINAL-CENTER ASSOCIATED NUCLEAR PROTEIN"/>
    <property type="match status" value="1"/>
</dbReference>
<proteinExistence type="predicted"/>
<dbReference type="Pfam" id="PF03399">
    <property type="entry name" value="SAC3_GANP"/>
    <property type="match status" value="1"/>
</dbReference>
<evidence type="ECO:0000313" key="4">
    <source>
        <dbReference type="Proteomes" id="UP000001460"/>
    </source>
</evidence>
<dbReference type="EMBL" id="DS989728">
    <property type="protein sequence ID" value="EEA05892.1"/>
    <property type="molecule type" value="Genomic_DNA"/>
</dbReference>